<dbReference type="EMBL" id="QGGI01000006">
    <property type="protein sequence ID" value="PWJ95281.1"/>
    <property type="molecule type" value="Genomic_DNA"/>
</dbReference>
<keyword evidence="2" id="KW-0472">Membrane</keyword>
<feature type="coiled-coil region" evidence="1">
    <location>
        <begin position="164"/>
        <end position="191"/>
    </location>
</feature>
<dbReference type="Proteomes" id="UP000245921">
    <property type="component" value="Unassembled WGS sequence"/>
</dbReference>
<dbReference type="CDD" id="cd01949">
    <property type="entry name" value="GGDEF"/>
    <property type="match status" value="1"/>
</dbReference>
<dbReference type="Pfam" id="PF00990">
    <property type="entry name" value="GGDEF"/>
    <property type="match status" value="1"/>
</dbReference>
<dbReference type="SMART" id="SM00267">
    <property type="entry name" value="GGDEF"/>
    <property type="match status" value="1"/>
</dbReference>
<dbReference type="InterPro" id="IPR050469">
    <property type="entry name" value="Diguanylate_Cyclase"/>
</dbReference>
<sequence>MNNDYKLENKIFDIILIISIVLSIFSMIGNILFKFPLNVNIKWIGFILISLITYIKKNDEERKIGKILYFSFLIFFMIPYGWFNSGGAANNTMGYAFLLLIAITYLVYGKTRIFFITSLIAMLTILHIISYYYPSLVAIYDSKSQFYDRLIQIPLTFIGTYLLVKKFSDAYRNEKEKLEKTNNKLKFYANKDTITGLYNRRFLDQKLKLIINNADCEKKEIYSIIYDIDNFKKINDNYGHDYGDLIIKEIGNITKNIFKEDSFNARWGGDEFYTIYFGEKEKLIKKLEMLKKEVQEKTNIKSIKITISIGYTRIKNVDTIESLLKRIDKALYTSKKAGKNQYTYL</sequence>
<evidence type="ECO:0000313" key="4">
    <source>
        <dbReference type="EMBL" id="PWJ95281.1"/>
    </source>
</evidence>
<dbReference type="InterPro" id="IPR000160">
    <property type="entry name" value="GGDEF_dom"/>
</dbReference>
<dbReference type="RefSeq" id="WP_109604528.1">
    <property type="nucleotide sequence ID" value="NZ_QGGI01000006.1"/>
</dbReference>
<dbReference type="GO" id="GO:0043709">
    <property type="term" value="P:cell adhesion involved in single-species biofilm formation"/>
    <property type="evidence" value="ECO:0007669"/>
    <property type="project" value="TreeGrafter"/>
</dbReference>
<evidence type="ECO:0000313" key="5">
    <source>
        <dbReference type="Proteomes" id="UP000245921"/>
    </source>
</evidence>
<feature type="transmembrane region" description="Helical" evidence="2">
    <location>
        <begin position="12"/>
        <end position="33"/>
    </location>
</feature>
<accession>A0AA45C7A6</accession>
<dbReference type="GO" id="GO:1902201">
    <property type="term" value="P:negative regulation of bacterial-type flagellum-dependent cell motility"/>
    <property type="evidence" value="ECO:0007669"/>
    <property type="project" value="TreeGrafter"/>
</dbReference>
<dbReference type="InterPro" id="IPR043128">
    <property type="entry name" value="Rev_trsase/Diguanyl_cyclase"/>
</dbReference>
<dbReference type="PROSITE" id="PS50887">
    <property type="entry name" value="GGDEF"/>
    <property type="match status" value="1"/>
</dbReference>
<keyword evidence="5" id="KW-1185">Reference proteome</keyword>
<dbReference type="GO" id="GO:0005886">
    <property type="term" value="C:plasma membrane"/>
    <property type="evidence" value="ECO:0007669"/>
    <property type="project" value="TreeGrafter"/>
</dbReference>
<comment type="caution">
    <text evidence="4">The sequence shown here is derived from an EMBL/GenBank/DDBJ whole genome shotgun (WGS) entry which is preliminary data.</text>
</comment>
<proteinExistence type="predicted"/>
<keyword evidence="2" id="KW-0812">Transmembrane</keyword>
<dbReference type="NCBIfam" id="TIGR00254">
    <property type="entry name" value="GGDEF"/>
    <property type="match status" value="1"/>
</dbReference>
<feature type="transmembrane region" description="Helical" evidence="2">
    <location>
        <begin position="67"/>
        <end position="83"/>
    </location>
</feature>
<evidence type="ECO:0000259" key="3">
    <source>
        <dbReference type="PROSITE" id="PS50887"/>
    </source>
</evidence>
<gene>
    <name evidence="4" type="ORF">C7380_10689</name>
</gene>
<feature type="domain" description="GGDEF" evidence="3">
    <location>
        <begin position="219"/>
        <end position="345"/>
    </location>
</feature>
<feature type="transmembrane region" description="Helical" evidence="2">
    <location>
        <begin position="113"/>
        <end position="134"/>
    </location>
</feature>
<dbReference type="InterPro" id="IPR029787">
    <property type="entry name" value="Nucleotide_cyclase"/>
</dbReference>
<keyword evidence="2" id="KW-1133">Transmembrane helix</keyword>
<feature type="transmembrane region" description="Helical" evidence="2">
    <location>
        <begin position="89"/>
        <end position="108"/>
    </location>
</feature>
<name>A0AA45C7A6_9BACT</name>
<dbReference type="AlphaFoldDB" id="A0AA45C7A6"/>
<protein>
    <submittedName>
        <fullName evidence="4">Diguanylate cyclase (GGDEF)-like protein</fullName>
    </submittedName>
</protein>
<dbReference type="PANTHER" id="PTHR45138">
    <property type="entry name" value="REGULATORY COMPONENTS OF SENSORY TRANSDUCTION SYSTEM"/>
    <property type="match status" value="1"/>
</dbReference>
<dbReference type="Gene3D" id="3.30.70.270">
    <property type="match status" value="1"/>
</dbReference>
<dbReference type="PANTHER" id="PTHR45138:SF9">
    <property type="entry name" value="DIGUANYLATE CYCLASE DGCM-RELATED"/>
    <property type="match status" value="1"/>
</dbReference>
<reference evidence="4 5" key="1">
    <citation type="submission" date="2018-05" db="EMBL/GenBank/DDBJ databases">
        <title>Genomic Encyclopedia of Type Strains, Phase IV (KMG-IV): sequencing the most valuable type-strain genomes for metagenomic binning, comparative biology and taxonomic classification.</title>
        <authorList>
            <person name="Goeker M."/>
        </authorList>
    </citation>
    <scope>NUCLEOTIDE SEQUENCE [LARGE SCALE GENOMIC DNA]</scope>
    <source>
        <strain evidence="4 5">DSM 24906</strain>
    </source>
</reference>
<evidence type="ECO:0000256" key="2">
    <source>
        <dbReference type="SAM" id="Phobius"/>
    </source>
</evidence>
<organism evidence="4 5">
    <name type="scientific">Oceanotoga teriensis</name>
    <dbReference type="NCBI Taxonomy" id="515440"/>
    <lineage>
        <taxon>Bacteria</taxon>
        <taxon>Thermotogati</taxon>
        <taxon>Thermotogota</taxon>
        <taxon>Thermotogae</taxon>
        <taxon>Petrotogales</taxon>
        <taxon>Petrotogaceae</taxon>
        <taxon>Oceanotoga</taxon>
    </lineage>
</organism>
<dbReference type="SUPFAM" id="SSF55073">
    <property type="entry name" value="Nucleotide cyclase"/>
    <property type="match status" value="1"/>
</dbReference>
<evidence type="ECO:0000256" key="1">
    <source>
        <dbReference type="SAM" id="Coils"/>
    </source>
</evidence>
<dbReference type="GO" id="GO:0052621">
    <property type="term" value="F:diguanylate cyclase activity"/>
    <property type="evidence" value="ECO:0007669"/>
    <property type="project" value="TreeGrafter"/>
</dbReference>
<keyword evidence="1" id="KW-0175">Coiled coil</keyword>